<gene>
    <name evidence="2" type="primary">CSP2</name>
</gene>
<dbReference type="SUPFAM" id="SSF100910">
    <property type="entry name" value="Chemosensory protein Csp2"/>
    <property type="match status" value="1"/>
</dbReference>
<evidence type="ECO:0000313" key="2">
    <source>
        <dbReference type="EMBL" id="ARN17833.1"/>
    </source>
</evidence>
<proteinExistence type="evidence at transcript level"/>
<name>A0A1W6L1C0_CEPCN</name>
<organism evidence="2">
    <name type="scientific">Cephus cinctus</name>
    <name type="common">Wheat stem sawfly</name>
    <dbReference type="NCBI Taxonomy" id="211228"/>
    <lineage>
        <taxon>Eukaryota</taxon>
        <taxon>Metazoa</taxon>
        <taxon>Ecdysozoa</taxon>
        <taxon>Arthropoda</taxon>
        <taxon>Hexapoda</taxon>
        <taxon>Insecta</taxon>
        <taxon>Pterygota</taxon>
        <taxon>Neoptera</taxon>
        <taxon>Endopterygota</taxon>
        <taxon>Hymenoptera</taxon>
        <taxon>Cephoidea</taxon>
        <taxon>Cephidae</taxon>
        <taxon>Cephus</taxon>
    </lineage>
</organism>
<dbReference type="InterPro" id="IPR005055">
    <property type="entry name" value="A10/PebIII"/>
</dbReference>
<sequence length="128" mass="14503">MKITLVCLIGFAAVVAVSAAPQYTTKYDNIDLKQILESDRLLNNYFNCLVNKGPCTADGQELKKALPDAIETGCKSCNDKQKKGSDEVIRHIYKHKPEMWKVLTEMYDPERIYIKKYETEAKDLGIAV</sequence>
<feature type="signal peptide" evidence="1">
    <location>
        <begin position="1"/>
        <end position="19"/>
    </location>
</feature>
<dbReference type="Gene3D" id="1.10.2080.10">
    <property type="entry name" value="Insect odorant-binding protein A10/Ejaculatory bulb-specific protein 3"/>
    <property type="match status" value="1"/>
</dbReference>
<dbReference type="PANTHER" id="PTHR11257:SF12">
    <property type="entry name" value="EJACULATORY BULB-SPECIFIC PROTEIN 3-RELATED"/>
    <property type="match status" value="1"/>
</dbReference>
<reference evidence="2" key="1">
    <citation type="submission" date="2016-07" db="EMBL/GenBank/DDBJ databases">
        <title>Olfactory-related genes from the wheat stem sawfly, an agronomic pest and primitive hymenopteran.</title>
        <authorList>
            <person name="Gress J.C."/>
            <person name="Carey C.C."/>
            <person name="Dykgreve T.A."/>
            <person name="Walden K.O."/>
            <person name="Robertson H.M."/>
            <person name="Mazurie A."/>
            <person name="Wanner K.W."/>
        </authorList>
    </citation>
    <scope>NUCLEOTIDE SEQUENCE</scope>
</reference>
<accession>A0A1W6L1C0</accession>
<protein>
    <submittedName>
        <fullName evidence="2">Chemosensory protein 2</fullName>
    </submittedName>
</protein>
<dbReference type="EMBL" id="KX609426">
    <property type="protein sequence ID" value="ARN17833.1"/>
    <property type="molecule type" value="mRNA"/>
</dbReference>
<keyword evidence="1" id="KW-0732">Signal</keyword>
<feature type="chain" id="PRO_5012981178" evidence="1">
    <location>
        <begin position="20"/>
        <end position="128"/>
    </location>
</feature>
<dbReference type="InterPro" id="IPR036682">
    <property type="entry name" value="OS_D_A10/PebIII_sf"/>
</dbReference>
<dbReference type="Pfam" id="PF03392">
    <property type="entry name" value="OS-D"/>
    <property type="match status" value="1"/>
</dbReference>
<dbReference type="PANTHER" id="PTHR11257">
    <property type="entry name" value="CHEMOSENSORY PROTEIN-RELATED"/>
    <property type="match status" value="1"/>
</dbReference>
<evidence type="ECO:0000256" key="1">
    <source>
        <dbReference type="SAM" id="SignalP"/>
    </source>
</evidence>
<dbReference type="AlphaFoldDB" id="A0A1W6L1C0"/>